<feature type="region of interest" description="Disordered" evidence="8">
    <location>
        <begin position="31"/>
        <end position="73"/>
    </location>
</feature>
<keyword evidence="4 6" id="KW-0168">Coated pit</keyword>
<dbReference type="GO" id="GO:0030130">
    <property type="term" value="C:clathrin coat of trans-Golgi network vesicle"/>
    <property type="evidence" value="ECO:0007669"/>
    <property type="project" value="InterPro"/>
</dbReference>
<dbReference type="GO" id="GO:0032050">
    <property type="term" value="F:clathrin heavy chain binding"/>
    <property type="evidence" value="ECO:0007669"/>
    <property type="project" value="TreeGrafter"/>
</dbReference>
<proteinExistence type="inferred from homology"/>
<dbReference type="GO" id="GO:0072583">
    <property type="term" value="P:clathrin-dependent endocytosis"/>
    <property type="evidence" value="ECO:0007669"/>
    <property type="project" value="TreeGrafter"/>
</dbReference>
<reference evidence="9 10" key="1">
    <citation type="submission" date="2016-07" db="EMBL/GenBank/DDBJ databases">
        <title>Pervasive Adenine N6-methylation of Active Genes in Fungi.</title>
        <authorList>
            <consortium name="DOE Joint Genome Institute"/>
            <person name="Mondo S.J."/>
            <person name="Dannebaum R.O."/>
            <person name="Kuo R.C."/>
            <person name="Labutti K."/>
            <person name="Haridas S."/>
            <person name="Kuo A."/>
            <person name="Salamov A."/>
            <person name="Ahrendt S.R."/>
            <person name="Lipzen A."/>
            <person name="Sullivan W."/>
            <person name="Andreopoulos W.B."/>
            <person name="Clum A."/>
            <person name="Lindquist E."/>
            <person name="Daum C."/>
            <person name="Ramamoorthy G.K."/>
            <person name="Gryganskyi A."/>
            <person name="Culley D."/>
            <person name="Magnuson J.K."/>
            <person name="James T.Y."/>
            <person name="O'Malley M.A."/>
            <person name="Stajich J.E."/>
            <person name="Spatafora J.W."/>
            <person name="Visel A."/>
            <person name="Grigoriev I.V."/>
        </authorList>
    </citation>
    <scope>NUCLEOTIDE SEQUENCE [LARGE SCALE GENOMIC DNA]</scope>
    <source>
        <strain evidence="9 10">62-1032</strain>
    </source>
</reference>
<dbReference type="STRING" id="106004.A0A1Y2G1V1"/>
<dbReference type="OrthoDB" id="5512at2759"/>
<dbReference type="InParanoid" id="A0A1Y2G1V1"/>
<evidence type="ECO:0000256" key="2">
    <source>
        <dbReference type="ARBA" id="ARBA00005263"/>
    </source>
</evidence>
<evidence type="ECO:0000256" key="8">
    <source>
        <dbReference type="SAM" id="MobiDB-lite"/>
    </source>
</evidence>
<evidence type="ECO:0000313" key="10">
    <source>
        <dbReference type="Proteomes" id="UP000193467"/>
    </source>
</evidence>
<evidence type="ECO:0000256" key="7">
    <source>
        <dbReference type="SAM" id="Coils"/>
    </source>
</evidence>
<comment type="subcellular location">
    <subcellularLocation>
        <location evidence="1 6">Cytoplasmic vesicle membrane</location>
        <topology evidence="1 6">Peripheral membrane protein</topology>
        <orientation evidence="1 6">Cytoplasmic side</orientation>
    </subcellularLocation>
    <subcellularLocation>
        <location evidence="6">Membrane</location>
        <location evidence="6">Coated pit</location>
        <topology evidence="6">Peripheral membrane protein</topology>
        <orientation evidence="6">Cytoplasmic side</orientation>
    </subcellularLocation>
    <text evidence="6">Cytoplasmic face of coated pits and vesicles.</text>
</comment>
<dbReference type="PANTHER" id="PTHR10639">
    <property type="entry name" value="CLATHRIN LIGHT CHAIN"/>
    <property type="match status" value="1"/>
</dbReference>
<dbReference type="Pfam" id="PF01086">
    <property type="entry name" value="Clathrin_lg_ch"/>
    <property type="match status" value="1"/>
</dbReference>
<dbReference type="GO" id="GO:0006886">
    <property type="term" value="P:intracellular protein transport"/>
    <property type="evidence" value="ECO:0007669"/>
    <property type="project" value="InterPro"/>
</dbReference>
<protein>
    <recommendedName>
        <fullName evidence="6">Clathrin light chain</fullName>
    </recommendedName>
</protein>
<evidence type="ECO:0000256" key="3">
    <source>
        <dbReference type="ARBA" id="ARBA00023136"/>
    </source>
</evidence>
<comment type="caution">
    <text evidence="9">The sequence shown here is derived from an EMBL/GenBank/DDBJ whole genome shotgun (WGS) entry which is preliminary data.</text>
</comment>
<feature type="region of interest" description="Disordered" evidence="8">
    <location>
        <begin position="115"/>
        <end position="144"/>
    </location>
</feature>
<feature type="compositionally biased region" description="Polar residues" evidence="8">
    <location>
        <begin position="129"/>
        <end position="138"/>
    </location>
</feature>
<comment type="function">
    <text evidence="6">Clathrin is the major protein of the polyhedral coat of coated pits and vesicles.</text>
</comment>
<feature type="coiled-coil region" evidence="7">
    <location>
        <begin position="156"/>
        <end position="197"/>
    </location>
</feature>
<dbReference type="AlphaFoldDB" id="A0A1Y2G1V1"/>
<dbReference type="GO" id="GO:0030132">
    <property type="term" value="C:clathrin coat of coated pit"/>
    <property type="evidence" value="ECO:0007669"/>
    <property type="project" value="InterPro"/>
</dbReference>
<evidence type="ECO:0000256" key="1">
    <source>
        <dbReference type="ARBA" id="ARBA00004180"/>
    </source>
</evidence>
<accession>A0A1Y2G1V1</accession>
<dbReference type="Proteomes" id="UP000193467">
    <property type="component" value="Unassembled WGS sequence"/>
</dbReference>
<keyword evidence="7" id="KW-0175">Coiled coil</keyword>
<gene>
    <name evidence="9" type="ORF">BCR35DRAFT_299489</name>
</gene>
<dbReference type="GO" id="GO:0005198">
    <property type="term" value="F:structural molecule activity"/>
    <property type="evidence" value="ECO:0007669"/>
    <property type="project" value="InterPro"/>
</dbReference>
<evidence type="ECO:0000256" key="4">
    <source>
        <dbReference type="ARBA" id="ARBA00023176"/>
    </source>
</evidence>
<dbReference type="FunCoup" id="A0A1Y2G1V1">
    <property type="interactions" value="215"/>
</dbReference>
<dbReference type="EMBL" id="MCGR01000003">
    <property type="protein sequence ID" value="ORY90877.1"/>
    <property type="molecule type" value="Genomic_DNA"/>
</dbReference>
<evidence type="ECO:0000256" key="6">
    <source>
        <dbReference type="RuleBase" id="RU363137"/>
    </source>
</evidence>
<evidence type="ECO:0000256" key="5">
    <source>
        <dbReference type="ARBA" id="ARBA00023329"/>
    </source>
</evidence>
<comment type="similarity">
    <text evidence="2 6">Belongs to the clathrin light chain family.</text>
</comment>
<dbReference type="PANTHER" id="PTHR10639:SF7">
    <property type="entry name" value="CLATHRIN LIGHT CHAIN"/>
    <property type="match status" value="1"/>
</dbReference>
<keyword evidence="3 6" id="KW-0472">Membrane</keyword>
<evidence type="ECO:0000313" key="9">
    <source>
        <dbReference type="EMBL" id="ORY90877.1"/>
    </source>
</evidence>
<keyword evidence="10" id="KW-1185">Reference proteome</keyword>
<keyword evidence="5 6" id="KW-0968">Cytoplasmic vesicle</keyword>
<organism evidence="9 10">
    <name type="scientific">Leucosporidium creatinivorum</name>
    <dbReference type="NCBI Taxonomy" id="106004"/>
    <lineage>
        <taxon>Eukaryota</taxon>
        <taxon>Fungi</taxon>
        <taxon>Dikarya</taxon>
        <taxon>Basidiomycota</taxon>
        <taxon>Pucciniomycotina</taxon>
        <taxon>Microbotryomycetes</taxon>
        <taxon>Leucosporidiales</taxon>
        <taxon>Leucosporidium</taxon>
    </lineage>
</organism>
<name>A0A1Y2G1V1_9BASI</name>
<dbReference type="InterPro" id="IPR000996">
    <property type="entry name" value="Clathrin_L-chain"/>
</dbReference>
<sequence>MDDFFNPPAAESDPTSDFLAREKAILGAEFTSGGESSSFDKDFEQSASAFPDLDGGEGDDAGLEGFVSGGSGAVPPAVAAIPKGPYEGGMGAQVSVTGTNEFAAFESEYPEVEVTPAPQHNGFGAAAPNYNQQPSIFSGTPAPVEEESEFIKSWKSKQAEEIARREEESARKKEETIVKAQNAIDNFYKEYNAKKEKNIAKNKEEETDFNASRTDALAQGTTWERICTLVDLQDSRSKTTTKSKQDLSRFKEILLGLKREGENAPGAAGY</sequence>